<keyword evidence="7 12" id="KW-1133">Transmembrane helix</keyword>
<protein>
    <submittedName>
        <fullName evidence="14">Alkane 1-monooxygenase</fullName>
    </submittedName>
</protein>
<keyword evidence="11 12" id="KW-0472">Membrane</keyword>
<keyword evidence="10" id="KW-0503">Monooxygenase</keyword>
<keyword evidence="8" id="KW-0560">Oxidoreductase</keyword>
<evidence type="ECO:0000256" key="5">
    <source>
        <dbReference type="ARBA" id="ARBA00022692"/>
    </source>
</evidence>
<dbReference type="PANTHER" id="PTHR38674">
    <property type="entry name" value="ALKANE 1-MONOOXYGENASE 1"/>
    <property type="match status" value="1"/>
</dbReference>
<gene>
    <name evidence="14" type="ORF">K2U94_12605</name>
</gene>
<comment type="subcellular location">
    <subcellularLocation>
        <location evidence="1">Cell inner membrane</location>
        <topology evidence="1">Multi-pass membrane protein</topology>
    </subcellularLocation>
</comment>
<feature type="domain" description="Fatty acid desaturase" evidence="13">
    <location>
        <begin position="120"/>
        <end position="305"/>
    </location>
</feature>
<keyword evidence="9" id="KW-0408">Iron</keyword>
<dbReference type="RefSeq" id="WP_243067540.1">
    <property type="nucleotide sequence ID" value="NZ_JAIVFK010000009.1"/>
</dbReference>
<evidence type="ECO:0000256" key="2">
    <source>
        <dbReference type="ARBA" id="ARBA00010823"/>
    </source>
</evidence>
<evidence type="ECO:0000256" key="11">
    <source>
        <dbReference type="ARBA" id="ARBA00023136"/>
    </source>
</evidence>
<evidence type="ECO:0000256" key="8">
    <source>
        <dbReference type="ARBA" id="ARBA00023002"/>
    </source>
</evidence>
<dbReference type="CDD" id="cd03512">
    <property type="entry name" value="Alkane-hydroxylase"/>
    <property type="match status" value="1"/>
</dbReference>
<reference evidence="14" key="1">
    <citation type="journal article" date="2022" name="ISME J.">
        <title>Identification of active gaseous-alkane degraders at natural gas seeps.</title>
        <authorList>
            <person name="Farhan Ul Haque M."/>
            <person name="Hernandez M."/>
            <person name="Crombie A.T."/>
            <person name="Murrell J.C."/>
        </authorList>
    </citation>
    <scope>NUCLEOTIDE SEQUENCE</scope>
    <source>
        <strain evidence="14">PC2</strain>
    </source>
</reference>
<dbReference type="Pfam" id="PF00487">
    <property type="entry name" value="FA_desaturase"/>
    <property type="match status" value="1"/>
</dbReference>
<evidence type="ECO:0000256" key="7">
    <source>
        <dbReference type="ARBA" id="ARBA00022989"/>
    </source>
</evidence>
<dbReference type="Proteomes" id="UP001139104">
    <property type="component" value="Unassembled WGS sequence"/>
</dbReference>
<evidence type="ECO:0000256" key="6">
    <source>
        <dbReference type="ARBA" id="ARBA00022723"/>
    </source>
</evidence>
<dbReference type="InterPro" id="IPR033885">
    <property type="entry name" value="AlkB/XylM"/>
</dbReference>
<feature type="transmembrane region" description="Helical" evidence="12">
    <location>
        <begin position="234"/>
        <end position="253"/>
    </location>
</feature>
<comment type="similarity">
    <text evidence="2">Belongs to the fatty acid desaturase type 1 family. AlkB subfamily.</text>
</comment>
<proteinExistence type="inferred from homology"/>
<evidence type="ECO:0000256" key="9">
    <source>
        <dbReference type="ARBA" id="ARBA00023004"/>
    </source>
</evidence>
<keyword evidence="4" id="KW-0997">Cell inner membrane</keyword>
<name>A0ABS9Z8S6_9HYPH</name>
<feature type="transmembrane region" description="Helical" evidence="12">
    <location>
        <begin position="46"/>
        <end position="68"/>
    </location>
</feature>
<keyword evidence="6" id="KW-0479">Metal-binding</keyword>
<evidence type="ECO:0000256" key="4">
    <source>
        <dbReference type="ARBA" id="ARBA00022519"/>
    </source>
</evidence>
<feature type="transmembrane region" description="Helical" evidence="12">
    <location>
        <begin position="21"/>
        <end position="40"/>
    </location>
</feature>
<keyword evidence="15" id="KW-1185">Reference proteome</keyword>
<keyword evidence="3" id="KW-1003">Cell membrane</keyword>
<evidence type="ECO:0000313" key="15">
    <source>
        <dbReference type="Proteomes" id="UP001139104"/>
    </source>
</evidence>
<dbReference type="InterPro" id="IPR005804">
    <property type="entry name" value="FA_desaturase_dom"/>
</dbReference>
<sequence>MSHVESFLPSRDNSMYGAKRWLWLFGFIPPALPVFGYLLVKATGLGLFYWFGPIFILGVVMIDFIVGVDKSSYEISEIAAVENEPYYRWVADLVMPIQYASLIWSAWMLTNGGLNWIDSLGLVVTLGIANGIAITNAHEIGHKPETLERWLAKFVLAPSFFGHFTIEHNGSHHVWAATPEDFSSARMGESFYVYFPRTLVGGVKDAWNLEKQRFVRRDQSHWGKPHWTWRNDVLSAWIITPLLFGALVAWLGWSVLPWLVLQGFIGLTMLEMVNYVQHYGLLRAKRPDGRYQPCEPRHSWNSSHLARISCSTTCRAIRTIMPIRCAITRPCAISRKRRSCRPVMPA</sequence>
<keyword evidence="5 12" id="KW-0812">Transmembrane</keyword>
<feature type="transmembrane region" description="Helical" evidence="12">
    <location>
        <begin position="113"/>
        <end position="134"/>
    </location>
</feature>
<evidence type="ECO:0000256" key="1">
    <source>
        <dbReference type="ARBA" id="ARBA00004429"/>
    </source>
</evidence>
<dbReference type="PANTHER" id="PTHR38674:SF1">
    <property type="entry name" value="ALKANE 1-MONOOXYGENASE 1"/>
    <property type="match status" value="1"/>
</dbReference>
<dbReference type="EMBL" id="JAIVFP010000001">
    <property type="protein sequence ID" value="MCI4683597.1"/>
    <property type="molecule type" value="Genomic_DNA"/>
</dbReference>
<evidence type="ECO:0000313" key="14">
    <source>
        <dbReference type="EMBL" id="MCI4683597.1"/>
    </source>
</evidence>
<evidence type="ECO:0000259" key="13">
    <source>
        <dbReference type="Pfam" id="PF00487"/>
    </source>
</evidence>
<organism evidence="14 15">
    <name type="scientific">Candidatus Rhodoblastus alkanivorans</name>
    <dbReference type="NCBI Taxonomy" id="2954117"/>
    <lineage>
        <taxon>Bacteria</taxon>
        <taxon>Pseudomonadati</taxon>
        <taxon>Pseudomonadota</taxon>
        <taxon>Alphaproteobacteria</taxon>
        <taxon>Hyphomicrobiales</taxon>
        <taxon>Rhodoblastaceae</taxon>
        <taxon>Rhodoblastus</taxon>
    </lineage>
</organism>
<evidence type="ECO:0000256" key="12">
    <source>
        <dbReference type="SAM" id="Phobius"/>
    </source>
</evidence>
<comment type="caution">
    <text evidence="14">The sequence shown here is derived from an EMBL/GenBank/DDBJ whole genome shotgun (WGS) entry which is preliminary data.</text>
</comment>
<evidence type="ECO:0000256" key="10">
    <source>
        <dbReference type="ARBA" id="ARBA00023033"/>
    </source>
</evidence>
<accession>A0ABS9Z8S6</accession>
<evidence type="ECO:0000256" key="3">
    <source>
        <dbReference type="ARBA" id="ARBA00022475"/>
    </source>
</evidence>
<feature type="transmembrane region" description="Helical" evidence="12">
    <location>
        <begin position="259"/>
        <end position="276"/>
    </location>
</feature>